<dbReference type="Proteomes" id="UP000183815">
    <property type="component" value="Unassembled WGS sequence"/>
</dbReference>
<evidence type="ECO:0000313" key="1">
    <source>
        <dbReference type="EMBL" id="OIR16671.1"/>
    </source>
</evidence>
<dbReference type="AlphaFoldDB" id="A0A1J5T725"/>
<protein>
    <submittedName>
        <fullName evidence="1">Uncharacterized protein</fullName>
    </submittedName>
</protein>
<sequence>MPKRVRDKEIIEAIDRILQKRIFIDSQKKLHREVLNILTESGKESGISAERMRIVGINSGKIKIDIKTRSVENVPETETGYLRKRRIAYDGDVRRWRRTGMGTDRKGRKYKKGEFASVGQPCPVCKNLLERMENRTLFGGKAMIGFKCRVCKYVTGRRWREPAKYTFSLKK</sequence>
<organism evidence="1 2">
    <name type="scientific">Marine Group III euryarchaeote CG-Bathy1</name>
    <dbReference type="NCBI Taxonomy" id="1889001"/>
    <lineage>
        <taxon>Archaea</taxon>
        <taxon>Methanobacteriati</taxon>
        <taxon>Thermoplasmatota</taxon>
        <taxon>Thermoplasmata</taxon>
        <taxon>Candidatus Thermoprofundales</taxon>
    </lineage>
</organism>
<name>A0A1J5T725_9ARCH</name>
<accession>A0A1J5T725</accession>
<dbReference type="EMBL" id="MIYU01000012">
    <property type="protein sequence ID" value="OIR16671.1"/>
    <property type="molecule type" value="Genomic_DNA"/>
</dbReference>
<gene>
    <name evidence="1" type="ORF">BEU04_01690</name>
</gene>
<proteinExistence type="predicted"/>
<comment type="caution">
    <text evidence="1">The sequence shown here is derived from an EMBL/GenBank/DDBJ whole genome shotgun (WGS) entry which is preliminary data.</text>
</comment>
<reference evidence="1 2" key="1">
    <citation type="submission" date="2016-08" db="EMBL/GenBank/DDBJ databases">
        <title>New Insights into Marine Group III Euryarchaeota, from dark to light.</title>
        <authorList>
            <person name="Haro-Moreno J.M."/>
            <person name="Rodriguez-Valera F."/>
            <person name="Lopez-Garcia P."/>
            <person name="Moreira D."/>
            <person name="Martin-Cuadrado A.B."/>
        </authorList>
    </citation>
    <scope>NUCLEOTIDE SEQUENCE [LARGE SCALE GENOMIC DNA]</scope>
    <source>
        <strain evidence="1">CG-Bathy1</strain>
    </source>
</reference>
<evidence type="ECO:0000313" key="2">
    <source>
        <dbReference type="Proteomes" id="UP000183815"/>
    </source>
</evidence>